<organism evidence="1 2">
    <name type="scientific">Taxus chinensis</name>
    <name type="common">Chinese yew</name>
    <name type="synonym">Taxus wallichiana var. chinensis</name>
    <dbReference type="NCBI Taxonomy" id="29808"/>
    <lineage>
        <taxon>Eukaryota</taxon>
        <taxon>Viridiplantae</taxon>
        <taxon>Streptophyta</taxon>
        <taxon>Embryophyta</taxon>
        <taxon>Tracheophyta</taxon>
        <taxon>Spermatophyta</taxon>
        <taxon>Pinopsida</taxon>
        <taxon>Pinidae</taxon>
        <taxon>Conifers II</taxon>
        <taxon>Cupressales</taxon>
        <taxon>Taxaceae</taxon>
        <taxon>Taxus</taxon>
    </lineage>
</organism>
<dbReference type="EMBL" id="JAHRHJ020000009">
    <property type="protein sequence ID" value="KAH9300972.1"/>
    <property type="molecule type" value="Genomic_DNA"/>
</dbReference>
<accession>A0AA38FGH3</accession>
<comment type="caution">
    <text evidence="1">The sequence shown here is derived from an EMBL/GenBank/DDBJ whole genome shotgun (WGS) entry which is preliminary data.</text>
</comment>
<feature type="non-terminal residue" evidence="1">
    <location>
        <position position="1"/>
    </location>
</feature>
<dbReference type="Proteomes" id="UP000824469">
    <property type="component" value="Unassembled WGS sequence"/>
</dbReference>
<keyword evidence="2" id="KW-1185">Reference proteome</keyword>
<sequence>PATLARDAALLQCIEVVPYKLSESQRVACDRPLTLDDLKEAALHMASDKAPGVD</sequence>
<evidence type="ECO:0000313" key="2">
    <source>
        <dbReference type="Proteomes" id="UP000824469"/>
    </source>
</evidence>
<gene>
    <name evidence="1" type="ORF">KI387_012555</name>
</gene>
<proteinExistence type="predicted"/>
<name>A0AA38FGH3_TAXCH</name>
<protein>
    <submittedName>
        <fullName evidence="1">Uncharacterized protein</fullName>
    </submittedName>
</protein>
<feature type="non-terminal residue" evidence="1">
    <location>
        <position position="54"/>
    </location>
</feature>
<reference evidence="1 2" key="1">
    <citation type="journal article" date="2021" name="Nat. Plants">
        <title>The Taxus genome provides insights into paclitaxel biosynthesis.</title>
        <authorList>
            <person name="Xiong X."/>
            <person name="Gou J."/>
            <person name="Liao Q."/>
            <person name="Li Y."/>
            <person name="Zhou Q."/>
            <person name="Bi G."/>
            <person name="Li C."/>
            <person name="Du R."/>
            <person name="Wang X."/>
            <person name="Sun T."/>
            <person name="Guo L."/>
            <person name="Liang H."/>
            <person name="Lu P."/>
            <person name="Wu Y."/>
            <person name="Zhang Z."/>
            <person name="Ro D.K."/>
            <person name="Shang Y."/>
            <person name="Huang S."/>
            <person name="Yan J."/>
        </authorList>
    </citation>
    <scope>NUCLEOTIDE SEQUENCE [LARGE SCALE GENOMIC DNA]</scope>
    <source>
        <strain evidence="1">Ta-2019</strain>
    </source>
</reference>
<dbReference type="AlphaFoldDB" id="A0AA38FGH3"/>
<evidence type="ECO:0000313" key="1">
    <source>
        <dbReference type="EMBL" id="KAH9300972.1"/>
    </source>
</evidence>